<dbReference type="GO" id="GO:0015421">
    <property type="term" value="F:ABC-type oligopeptide transporter activity"/>
    <property type="evidence" value="ECO:0007669"/>
    <property type="project" value="TreeGrafter"/>
</dbReference>
<evidence type="ECO:0000259" key="7">
    <source>
        <dbReference type="PROSITE" id="PS50929"/>
    </source>
</evidence>
<feature type="domain" description="ABC transmembrane type-1" evidence="7">
    <location>
        <begin position="66"/>
        <end position="316"/>
    </location>
</feature>
<dbReference type="SUPFAM" id="SSF90123">
    <property type="entry name" value="ABC transporter transmembrane region"/>
    <property type="match status" value="1"/>
</dbReference>
<dbReference type="InterPro" id="IPR036640">
    <property type="entry name" value="ABC1_TM_sf"/>
</dbReference>
<feature type="transmembrane region" description="Helical" evidence="5">
    <location>
        <begin position="69"/>
        <end position="87"/>
    </location>
</feature>
<evidence type="ECO:0000256" key="3">
    <source>
        <dbReference type="ARBA" id="ARBA00022989"/>
    </source>
</evidence>
<keyword evidence="8" id="KW-0067">ATP-binding</keyword>
<keyword evidence="2 5" id="KW-0812">Transmembrane</keyword>
<dbReference type="InterPro" id="IPR039421">
    <property type="entry name" value="Type_1_exporter"/>
</dbReference>
<dbReference type="InterPro" id="IPR027417">
    <property type="entry name" value="P-loop_NTPase"/>
</dbReference>
<dbReference type="InterPro" id="IPR011527">
    <property type="entry name" value="ABC1_TM_dom"/>
</dbReference>
<evidence type="ECO:0000256" key="4">
    <source>
        <dbReference type="ARBA" id="ARBA00023136"/>
    </source>
</evidence>
<feature type="domain" description="ABC transporter" evidence="6">
    <location>
        <begin position="349"/>
        <end position="681"/>
    </location>
</feature>
<reference evidence="8 9" key="1">
    <citation type="submission" date="2020-02" db="EMBL/GenBank/DDBJ databases">
        <title>complete genome sequence of Rhodobacteraceae bacterium.</title>
        <authorList>
            <person name="Park J."/>
            <person name="Kim Y.-S."/>
            <person name="Kim K.-H."/>
        </authorList>
    </citation>
    <scope>NUCLEOTIDE SEQUENCE [LARGE SCALE GENOMIC DNA]</scope>
    <source>
        <strain evidence="8 9">RR4-56</strain>
    </source>
</reference>
<dbReference type="PROSITE" id="PS50893">
    <property type="entry name" value="ABC_TRANSPORTER_2"/>
    <property type="match status" value="1"/>
</dbReference>
<feature type="transmembrane region" description="Helical" evidence="5">
    <location>
        <begin position="159"/>
        <end position="183"/>
    </location>
</feature>
<dbReference type="KEGG" id="hdh:G5B40_04590"/>
<comment type="subcellular location">
    <subcellularLocation>
        <location evidence="1">Cell membrane</location>
        <topology evidence="1">Multi-pass membrane protein</topology>
    </subcellularLocation>
</comment>
<dbReference type="Pfam" id="PF00664">
    <property type="entry name" value="ABC_membrane"/>
    <property type="match status" value="1"/>
</dbReference>
<dbReference type="AlphaFoldDB" id="A0A7L5BUS0"/>
<dbReference type="InterPro" id="IPR003439">
    <property type="entry name" value="ABC_transporter-like_ATP-bd"/>
</dbReference>
<organism evidence="8 9">
    <name type="scientific">Pikeienuella piscinae</name>
    <dbReference type="NCBI Taxonomy" id="2748098"/>
    <lineage>
        <taxon>Bacteria</taxon>
        <taxon>Pseudomonadati</taxon>
        <taxon>Pseudomonadota</taxon>
        <taxon>Alphaproteobacteria</taxon>
        <taxon>Rhodobacterales</taxon>
        <taxon>Paracoccaceae</taxon>
        <taxon>Pikeienuella</taxon>
    </lineage>
</organism>
<evidence type="ECO:0000259" key="6">
    <source>
        <dbReference type="PROSITE" id="PS50893"/>
    </source>
</evidence>
<evidence type="ECO:0000256" key="1">
    <source>
        <dbReference type="ARBA" id="ARBA00004651"/>
    </source>
</evidence>
<keyword evidence="9" id="KW-1185">Reference proteome</keyword>
<protein>
    <submittedName>
        <fullName evidence="8">ATP-binding cassette domain-containing protein</fullName>
    </submittedName>
</protein>
<evidence type="ECO:0000256" key="2">
    <source>
        <dbReference type="ARBA" id="ARBA00022692"/>
    </source>
</evidence>
<dbReference type="GO" id="GO:0005886">
    <property type="term" value="C:plasma membrane"/>
    <property type="evidence" value="ECO:0007669"/>
    <property type="project" value="UniProtKB-SubCell"/>
</dbReference>
<dbReference type="PANTHER" id="PTHR43394">
    <property type="entry name" value="ATP-DEPENDENT PERMEASE MDL1, MITOCHONDRIAL"/>
    <property type="match status" value="1"/>
</dbReference>
<feature type="transmembrane region" description="Helical" evidence="5">
    <location>
        <begin position="17"/>
        <end position="35"/>
    </location>
</feature>
<dbReference type="Proteomes" id="UP000503336">
    <property type="component" value="Chromosome"/>
</dbReference>
<dbReference type="Gene3D" id="3.40.50.300">
    <property type="entry name" value="P-loop containing nucleotide triphosphate hydrolases"/>
    <property type="match status" value="2"/>
</dbReference>
<dbReference type="SUPFAM" id="SSF52540">
    <property type="entry name" value="P-loop containing nucleoside triphosphate hydrolases"/>
    <property type="match status" value="1"/>
</dbReference>
<proteinExistence type="predicted"/>
<dbReference type="CDD" id="cd07346">
    <property type="entry name" value="ABC_6TM_exporters"/>
    <property type="match status" value="1"/>
</dbReference>
<keyword evidence="3 5" id="KW-1133">Transmembrane helix</keyword>
<dbReference type="PROSITE" id="PS50929">
    <property type="entry name" value="ABC_TM1F"/>
    <property type="match status" value="1"/>
</dbReference>
<keyword evidence="4 5" id="KW-0472">Membrane</keyword>
<dbReference type="GO" id="GO:0005524">
    <property type="term" value="F:ATP binding"/>
    <property type="evidence" value="ECO:0007669"/>
    <property type="project" value="UniProtKB-KW"/>
</dbReference>
<dbReference type="Pfam" id="PF00005">
    <property type="entry name" value="ABC_tran"/>
    <property type="match status" value="1"/>
</dbReference>
<keyword evidence="8" id="KW-0547">Nucleotide-binding</keyword>
<evidence type="ECO:0000256" key="5">
    <source>
        <dbReference type="SAM" id="Phobius"/>
    </source>
</evidence>
<gene>
    <name evidence="8" type="ORF">G5B40_04590</name>
</gene>
<dbReference type="EMBL" id="CP049056">
    <property type="protein sequence ID" value="QIE54783.1"/>
    <property type="molecule type" value="Genomic_DNA"/>
</dbReference>
<dbReference type="Gene3D" id="1.20.1560.10">
    <property type="entry name" value="ABC transporter type 1, transmembrane domain"/>
    <property type="match status" value="1"/>
</dbReference>
<dbReference type="GO" id="GO:0016887">
    <property type="term" value="F:ATP hydrolysis activity"/>
    <property type="evidence" value="ECO:0007669"/>
    <property type="project" value="InterPro"/>
</dbReference>
<accession>A0A7L5BUS0</accession>
<dbReference type="PANTHER" id="PTHR43394:SF1">
    <property type="entry name" value="ATP-BINDING CASSETTE SUB-FAMILY B MEMBER 10, MITOCHONDRIAL"/>
    <property type="match status" value="1"/>
</dbReference>
<name>A0A7L5BUS0_9RHOB</name>
<feature type="transmembrane region" description="Helical" evidence="5">
    <location>
        <begin position="255"/>
        <end position="275"/>
    </location>
</feature>
<evidence type="ECO:0000313" key="8">
    <source>
        <dbReference type="EMBL" id="QIE54783.1"/>
    </source>
</evidence>
<dbReference type="RefSeq" id="WP_165095610.1">
    <property type="nucleotide sequence ID" value="NZ_CP049056.1"/>
</dbReference>
<sequence>MEKNLVRFVWKYGKLDTIKTLIVTFMTFPVIYISLEIPKIIVNDALGAGKTPVAFPVSFFGLRLEQMNYLLVLCVIFITMIVLNNWLKFVLNTQIGLTSERMMRRLRFTLFEAVMRFRTKRFQYMKQGEIVQSVMGEIDALSGFFGEVISTPVWQGGMLLVYMTFIFMQDPVLGAAAVALYPVQGFLIPKLQKKVVRLNKARVANVRKIADNIGESVGAIEEIHTSGTANWHLALIADRLYESFAIRLDIFKRKYLIKGLNNFMIALTPFAFYLFGGIQVIQGNLELGSLVAVLAAYKDVSGPWKELLNYFQRWNDLNSRFEMVVENFSGDEVYDRERINGGADDPQAVLSGDVTLRGVSHGPGSSGLKGATCAAPSGKATAVIGGEEGGRDMLMRMMAGLVEPEQGRVAIGGQSVTEASLPVIARSLAFVSSDSAFFAGTLRENLTYSLRKSPALLSEDERKDARERLAEAEHTGNIAATPFGDWTDYAAAGVADSSALNERIIALAGRVGLAEELYHLGLQARMNPADHPDLAARILDARAELGEAAANDSEIADIIEFWDAARINQNASLLENVLFGMPATAQDSIAEYAEDPKVLTILDSAGAMKPLLAAGLSIAEQLVELLGAVDEDSSLLDSFTDYSKKDILASAEIVDAARLKADWKPKGDEKRILLSFALAFVPVRDRLDVLDETLEAQLLEARARAQKIENYDDLVVGFGGDRYSPALSLSENLLDGKRRHDRRSAWRRFDAFLEAAVERGGLRDGVTAVGLSAPLGVGGAGLSASSRRRAALVRALLKRPGTLILDGVAGGSSEDEASVRAAVRDEMAGRTLIMALSFVDAAKDFDHVIRVNVDGTTKEGAPAAMLEDI</sequence>
<evidence type="ECO:0000313" key="9">
    <source>
        <dbReference type="Proteomes" id="UP000503336"/>
    </source>
</evidence>